<dbReference type="InterPro" id="IPR002347">
    <property type="entry name" value="SDR_fam"/>
</dbReference>
<protein>
    <recommendedName>
        <fullName evidence="5">NAD(P)-binding protein</fullName>
    </recommendedName>
</protein>
<comment type="caution">
    <text evidence="3">The sequence shown here is derived from an EMBL/GenBank/DDBJ whole genome shotgun (WGS) entry which is preliminary data.</text>
</comment>
<dbReference type="Gene3D" id="3.40.50.720">
    <property type="entry name" value="NAD(P)-binding Rossmann-like Domain"/>
    <property type="match status" value="1"/>
</dbReference>
<dbReference type="EMBL" id="JARIHO010000036">
    <property type="protein sequence ID" value="KAJ7330812.1"/>
    <property type="molecule type" value="Genomic_DNA"/>
</dbReference>
<sequence length="249" mass="26938">MYHSTLHFDPPSLTYNLPGLDKHMAIPAEHSKPYLKEYAIITGGDSGIGQTATIFFAREGADIRELEPNAKSLKSEITKNSSTKIRLLPIDLTTQGAAQKILSAHLDKFGALDILVNTSKQIMSFGIEELKDENILSTFQTNIIQMMQLTREPVPRMKCGAAIINTLSVVAYKKHCVQTLPAQRLGAITMFMRSLATQLASKGIHVNAGWGVGQPAEIREAYVVLTGPGGDYITGTVIHVNGGVHIGGA</sequence>
<dbReference type="GO" id="GO:0016614">
    <property type="term" value="F:oxidoreductase activity, acting on CH-OH group of donors"/>
    <property type="evidence" value="ECO:0007669"/>
    <property type="project" value="UniProtKB-ARBA"/>
</dbReference>
<keyword evidence="4" id="KW-1185">Reference proteome</keyword>
<dbReference type="AlphaFoldDB" id="A0AAD7EKS6"/>
<gene>
    <name evidence="3" type="ORF">DFH08DRAFT_916490</name>
</gene>
<evidence type="ECO:0000313" key="3">
    <source>
        <dbReference type="EMBL" id="KAJ7330812.1"/>
    </source>
</evidence>
<proteinExistence type="inferred from homology"/>
<dbReference type="PRINTS" id="PR00081">
    <property type="entry name" value="GDHRDH"/>
</dbReference>
<dbReference type="SUPFAM" id="SSF51735">
    <property type="entry name" value="NAD(P)-binding Rossmann-fold domains"/>
    <property type="match status" value="1"/>
</dbReference>
<evidence type="ECO:0000313" key="4">
    <source>
        <dbReference type="Proteomes" id="UP001218218"/>
    </source>
</evidence>
<dbReference type="Proteomes" id="UP001218218">
    <property type="component" value="Unassembled WGS sequence"/>
</dbReference>
<dbReference type="InterPro" id="IPR036291">
    <property type="entry name" value="NAD(P)-bd_dom_sf"/>
</dbReference>
<dbReference type="PANTHER" id="PTHR48107">
    <property type="entry name" value="NADPH-DEPENDENT ALDEHYDE REDUCTASE-LIKE PROTEIN, CHLOROPLASTIC-RELATED"/>
    <property type="match status" value="1"/>
</dbReference>
<comment type="similarity">
    <text evidence="1">Belongs to the short-chain dehydrogenases/reductases (SDR) family.</text>
</comment>
<reference evidence="3" key="1">
    <citation type="submission" date="2023-03" db="EMBL/GenBank/DDBJ databases">
        <title>Massive genome expansion in bonnet fungi (Mycena s.s.) driven by repeated elements and novel gene families across ecological guilds.</title>
        <authorList>
            <consortium name="Lawrence Berkeley National Laboratory"/>
            <person name="Harder C.B."/>
            <person name="Miyauchi S."/>
            <person name="Viragh M."/>
            <person name="Kuo A."/>
            <person name="Thoen E."/>
            <person name="Andreopoulos B."/>
            <person name="Lu D."/>
            <person name="Skrede I."/>
            <person name="Drula E."/>
            <person name="Henrissat B."/>
            <person name="Morin E."/>
            <person name="Kohler A."/>
            <person name="Barry K."/>
            <person name="LaButti K."/>
            <person name="Morin E."/>
            <person name="Salamov A."/>
            <person name="Lipzen A."/>
            <person name="Mereny Z."/>
            <person name="Hegedus B."/>
            <person name="Baldrian P."/>
            <person name="Stursova M."/>
            <person name="Weitz H."/>
            <person name="Taylor A."/>
            <person name="Grigoriev I.V."/>
            <person name="Nagy L.G."/>
            <person name="Martin F."/>
            <person name="Kauserud H."/>
        </authorList>
    </citation>
    <scope>NUCLEOTIDE SEQUENCE</scope>
    <source>
        <strain evidence="3">CBHHK002</strain>
    </source>
</reference>
<organism evidence="3 4">
    <name type="scientific">Mycena albidolilacea</name>
    <dbReference type="NCBI Taxonomy" id="1033008"/>
    <lineage>
        <taxon>Eukaryota</taxon>
        <taxon>Fungi</taxon>
        <taxon>Dikarya</taxon>
        <taxon>Basidiomycota</taxon>
        <taxon>Agaricomycotina</taxon>
        <taxon>Agaricomycetes</taxon>
        <taxon>Agaricomycetidae</taxon>
        <taxon>Agaricales</taxon>
        <taxon>Marasmiineae</taxon>
        <taxon>Mycenaceae</taxon>
        <taxon>Mycena</taxon>
    </lineage>
</organism>
<evidence type="ECO:0000256" key="1">
    <source>
        <dbReference type="ARBA" id="ARBA00006484"/>
    </source>
</evidence>
<name>A0AAD7EKS6_9AGAR</name>
<accession>A0AAD7EKS6</accession>
<dbReference type="Pfam" id="PF00106">
    <property type="entry name" value="adh_short"/>
    <property type="match status" value="1"/>
</dbReference>
<evidence type="ECO:0008006" key="5">
    <source>
        <dbReference type="Google" id="ProtNLM"/>
    </source>
</evidence>
<dbReference type="PANTHER" id="PTHR48107:SF16">
    <property type="entry name" value="NADPH-DEPENDENT ALDEHYDE REDUCTASE 1, CHLOROPLASTIC"/>
    <property type="match status" value="1"/>
</dbReference>
<keyword evidence="2" id="KW-0560">Oxidoreductase</keyword>
<evidence type="ECO:0000256" key="2">
    <source>
        <dbReference type="ARBA" id="ARBA00023002"/>
    </source>
</evidence>